<dbReference type="InterPro" id="IPR029044">
    <property type="entry name" value="Nucleotide-diphossugar_trans"/>
</dbReference>
<dbReference type="RefSeq" id="XP_014479612.1">
    <property type="nucleotide sequence ID" value="XM_014624126.1"/>
</dbReference>
<dbReference type="InterPro" id="IPR051956">
    <property type="entry name" value="eIF2B_epsilon"/>
</dbReference>
<comment type="subcellular location">
    <subcellularLocation>
        <location evidence="1">Cytoplasm</location>
        <location evidence="1">Cytosol</location>
    </subcellularLocation>
</comment>
<dbReference type="AlphaFoldDB" id="A0A6P3XMZ2"/>
<evidence type="ECO:0000256" key="1">
    <source>
        <dbReference type="ARBA" id="ARBA00004514"/>
    </source>
</evidence>
<dbReference type="SMART" id="SM00515">
    <property type="entry name" value="eIF5C"/>
    <property type="match status" value="1"/>
</dbReference>
<evidence type="ECO:0000256" key="4">
    <source>
        <dbReference type="ARBA" id="ARBA00044144"/>
    </source>
</evidence>
<name>A0A6P3XMZ2_DINQU</name>
<dbReference type="Gene3D" id="3.90.550.10">
    <property type="entry name" value="Spore Coat Polysaccharide Biosynthesis Protein SpsA, Chain A"/>
    <property type="match status" value="1"/>
</dbReference>
<dbReference type="SUPFAM" id="SSF53448">
    <property type="entry name" value="Nucleotide-diphospho-sugar transferases"/>
    <property type="match status" value="1"/>
</dbReference>
<dbReference type="GO" id="GO:0005085">
    <property type="term" value="F:guanyl-nucleotide exchange factor activity"/>
    <property type="evidence" value="ECO:0007669"/>
    <property type="project" value="InterPro"/>
</dbReference>
<dbReference type="FunFam" id="1.25.40.180:FF:000022">
    <property type="entry name" value="Translation initiation factor eIF-2B epsilon subunit"/>
    <property type="match status" value="1"/>
</dbReference>
<evidence type="ECO:0000313" key="9">
    <source>
        <dbReference type="RefSeq" id="XP_014479612.1"/>
    </source>
</evidence>
<dbReference type="Proteomes" id="UP000515204">
    <property type="component" value="Unplaced"/>
</dbReference>
<dbReference type="PANTHER" id="PTHR45887:SF1">
    <property type="entry name" value="TRANSLATION INITIATION FACTOR EIF-2B SUBUNIT EPSILON"/>
    <property type="match status" value="1"/>
</dbReference>
<dbReference type="InterPro" id="IPR003307">
    <property type="entry name" value="W2_domain"/>
</dbReference>
<dbReference type="Gene3D" id="2.160.10.10">
    <property type="entry name" value="Hexapeptide repeat proteins"/>
    <property type="match status" value="1"/>
</dbReference>
<accession>A0A6P3XMZ2</accession>
<dbReference type="SUPFAM" id="SSF48371">
    <property type="entry name" value="ARM repeat"/>
    <property type="match status" value="1"/>
</dbReference>
<dbReference type="SUPFAM" id="SSF51161">
    <property type="entry name" value="Trimeric LpxA-like enzymes"/>
    <property type="match status" value="1"/>
</dbReference>
<organism evidence="8 9">
    <name type="scientific">Dinoponera quadriceps</name>
    <name type="common">South American ant</name>
    <dbReference type="NCBI Taxonomy" id="609295"/>
    <lineage>
        <taxon>Eukaryota</taxon>
        <taxon>Metazoa</taxon>
        <taxon>Ecdysozoa</taxon>
        <taxon>Arthropoda</taxon>
        <taxon>Hexapoda</taxon>
        <taxon>Insecta</taxon>
        <taxon>Pterygota</taxon>
        <taxon>Neoptera</taxon>
        <taxon>Endopterygota</taxon>
        <taxon>Hymenoptera</taxon>
        <taxon>Apocrita</taxon>
        <taxon>Aculeata</taxon>
        <taxon>Formicoidea</taxon>
        <taxon>Formicidae</taxon>
        <taxon>Ponerinae</taxon>
        <taxon>Ponerini</taxon>
        <taxon>Dinoponera</taxon>
    </lineage>
</organism>
<dbReference type="CDD" id="cd11558">
    <property type="entry name" value="W2_eIF2B_epsilon"/>
    <property type="match status" value="1"/>
</dbReference>
<comment type="subunit">
    <text evidence="6">Component of the translation initiation factor 2B (eIF2B) complex which is a heterodecamer of two sets of five different subunits: alpha, beta, gamma, delta and epsilon. Subunits alpha, beta and delta comprise a regulatory subcomplex and subunits epsilon and gamma comprise a catalytic subcomplex. Within the complex, the hexameric regulatory complex resides at the center, with the two heterodimeric catalytic subcomplexes bound on opposite sides.</text>
</comment>
<gene>
    <name evidence="9" type="primary">LOC106746943</name>
</gene>
<proteinExistence type="inferred from homology"/>
<comment type="similarity">
    <text evidence="2">Belongs to the eIF-2B gamma/epsilon subunits family.</text>
</comment>
<sequence length="559" mass="63900">MDSKVCKKDPLQAVVLTDDFTTSMTPLQKLYPSILMPVISRPLLDYMMETLERSKVEEIFLYCSSHVDSLKEYVEHAKKKFHRIAISLIVSDDCRCLGDALRDIYGKGCLRGNFILLRGNAFTNTNLRNLFDLHRSKTEKDKGAVMTMVLRNVGPTKNTLLDEETTLVVSNKTDDRILHYEKLKNHEKKVKMKISWFLNHDEVQVSTSFLDTHVYMCSPSVLSLFADNFDFQTMDDFIRGVVSDDVLDSSIYYEELNPEDYALAIPSWKIYHLLTKNVMGSYVFPNVKIEDNCTVTNSILFPNCVVRNDSKIDECILCPEIEVEANSKYADAFVESPGELSTTLSGLNGKEGFYYFKSNVGVESDDSSTESSSTECCNPVDDTNMFLSEVIDSLLRGYQDKLKCEHLILEINSSRYAYNVSVREVTYNVVKGILLLPLHYLAEINEPVSNKSYQKHLKAVISYFKPIIRNYVKNTDAQDDCLHAIEDVASTTDETLPCTLFLLHDFYDCDILSEEKILEWYESEVEDLDVRRKKVRDAVKSFAIWLREAEEDSSDNGDS</sequence>
<keyword evidence="9" id="KW-0396">Initiation factor</keyword>
<dbReference type="GO" id="GO:0005829">
    <property type="term" value="C:cytosol"/>
    <property type="evidence" value="ECO:0007669"/>
    <property type="project" value="UniProtKB-SubCell"/>
</dbReference>
<dbReference type="GeneID" id="106746943"/>
<reference evidence="9" key="1">
    <citation type="submission" date="2025-08" db="UniProtKB">
        <authorList>
            <consortium name="RefSeq"/>
        </authorList>
    </citation>
    <scope>IDENTIFICATION</scope>
</reference>
<dbReference type="Pfam" id="PF02020">
    <property type="entry name" value="W2"/>
    <property type="match status" value="1"/>
</dbReference>
<dbReference type="InterPro" id="IPR056818">
    <property type="entry name" value="GlmU/GlgC-like_hexapep"/>
</dbReference>
<evidence type="ECO:0000256" key="5">
    <source>
        <dbReference type="ARBA" id="ARBA00044345"/>
    </source>
</evidence>
<evidence type="ECO:0000313" key="8">
    <source>
        <dbReference type="Proteomes" id="UP000515204"/>
    </source>
</evidence>
<keyword evidence="9" id="KW-0648">Protein biosynthesis</keyword>
<dbReference type="InterPro" id="IPR016024">
    <property type="entry name" value="ARM-type_fold"/>
</dbReference>
<keyword evidence="8" id="KW-1185">Reference proteome</keyword>
<dbReference type="OrthoDB" id="424572at2759"/>
<evidence type="ECO:0000256" key="6">
    <source>
        <dbReference type="ARBA" id="ARBA00046432"/>
    </source>
</evidence>
<evidence type="ECO:0000259" key="7">
    <source>
        <dbReference type="PROSITE" id="PS51363"/>
    </source>
</evidence>
<dbReference type="GO" id="GO:0005851">
    <property type="term" value="C:eukaryotic translation initiation factor 2B complex"/>
    <property type="evidence" value="ECO:0007669"/>
    <property type="project" value="TreeGrafter"/>
</dbReference>
<dbReference type="GO" id="GO:0031369">
    <property type="term" value="F:translation initiation factor binding"/>
    <property type="evidence" value="ECO:0007669"/>
    <property type="project" value="InterPro"/>
</dbReference>
<dbReference type="InterPro" id="IPR044123">
    <property type="entry name" value="W2_eIF2B_epsilon"/>
</dbReference>
<dbReference type="PANTHER" id="PTHR45887">
    <property type="entry name" value="TRANSLATION INITIATION FACTOR EIF-2B SUBUNIT EPSILON"/>
    <property type="match status" value="1"/>
</dbReference>
<dbReference type="GO" id="GO:0003743">
    <property type="term" value="F:translation initiation factor activity"/>
    <property type="evidence" value="ECO:0007669"/>
    <property type="project" value="UniProtKB-KW"/>
</dbReference>
<keyword evidence="3" id="KW-0963">Cytoplasm</keyword>
<dbReference type="PROSITE" id="PS51363">
    <property type="entry name" value="W2"/>
    <property type="match status" value="1"/>
</dbReference>
<dbReference type="InterPro" id="IPR011004">
    <property type="entry name" value="Trimer_LpxA-like_sf"/>
</dbReference>
<protein>
    <recommendedName>
        <fullName evidence="4">Translation initiation factor eIF2B subunit epsilon</fullName>
    </recommendedName>
    <alternativeName>
        <fullName evidence="5">eIF2B GDP-GTP exchange factor subunit epsilon</fullName>
    </alternativeName>
</protein>
<feature type="domain" description="W2" evidence="7">
    <location>
        <begin position="380"/>
        <end position="556"/>
    </location>
</feature>
<dbReference type="Gene3D" id="1.25.40.180">
    <property type="match status" value="1"/>
</dbReference>
<dbReference type="Pfam" id="PF24894">
    <property type="entry name" value="Hexapep_GlmU"/>
    <property type="match status" value="1"/>
</dbReference>
<evidence type="ECO:0000256" key="2">
    <source>
        <dbReference type="ARBA" id="ARBA00007878"/>
    </source>
</evidence>
<evidence type="ECO:0000256" key="3">
    <source>
        <dbReference type="ARBA" id="ARBA00022490"/>
    </source>
</evidence>
<dbReference type="CTD" id="31156"/>